<evidence type="ECO:0000256" key="4">
    <source>
        <dbReference type="ARBA" id="ARBA00023136"/>
    </source>
</evidence>
<dbReference type="AlphaFoldDB" id="A0A5M9JYL7"/>
<feature type="transmembrane region" description="Helical" evidence="6">
    <location>
        <begin position="84"/>
        <end position="106"/>
    </location>
</feature>
<dbReference type="Proteomes" id="UP000322873">
    <property type="component" value="Unassembled WGS sequence"/>
</dbReference>
<dbReference type="InterPro" id="IPR020846">
    <property type="entry name" value="MFS_dom"/>
</dbReference>
<feature type="transmembrane region" description="Helical" evidence="6">
    <location>
        <begin position="380"/>
        <end position="400"/>
    </location>
</feature>
<dbReference type="VEuPathDB" id="FungiDB:MFRU_015g01840"/>
<dbReference type="InterPro" id="IPR011701">
    <property type="entry name" value="MFS"/>
</dbReference>
<dbReference type="Gene3D" id="1.20.1720.10">
    <property type="entry name" value="Multidrug resistance protein D"/>
    <property type="match status" value="1"/>
</dbReference>
<dbReference type="InterPro" id="IPR036259">
    <property type="entry name" value="MFS_trans_sf"/>
</dbReference>
<dbReference type="SUPFAM" id="SSF103473">
    <property type="entry name" value="MFS general substrate transporter"/>
    <property type="match status" value="1"/>
</dbReference>
<evidence type="ECO:0000256" key="5">
    <source>
        <dbReference type="SAM" id="MobiDB-lite"/>
    </source>
</evidence>
<dbReference type="Pfam" id="PF07690">
    <property type="entry name" value="MFS_1"/>
    <property type="match status" value="1"/>
</dbReference>
<evidence type="ECO:0000256" key="2">
    <source>
        <dbReference type="ARBA" id="ARBA00022692"/>
    </source>
</evidence>
<dbReference type="PROSITE" id="PS50850">
    <property type="entry name" value="MFS"/>
    <property type="match status" value="1"/>
</dbReference>
<dbReference type="Gene3D" id="1.20.1250.20">
    <property type="entry name" value="MFS general substrate transporter like domains"/>
    <property type="match status" value="1"/>
</dbReference>
<feature type="transmembrane region" description="Helical" evidence="6">
    <location>
        <begin position="204"/>
        <end position="224"/>
    </location>
</feature>
<evidence type="ECO:0000256" key="6">
    <source>
        <dbReference type="SAM" id="Phobius"/>
    </source>
</evidence>
<keyword evidence="4 6" id="KW-0472">Membrane</keyword>
<feature type="transmembrane region" description="Helical" evidence="6">
    <location>
        <begin position="441"/>
        <end position="461"/>
    </location>
</feature>
<feature type="domain" description="Major facilitator superfamily (MFS) profile" evidence="7">
    <location>
        <begin position="49"/>
        <end position="571"/>
    </location>
</feature>
<dbReference type="EMBL" id="VICG01000003">
    <property type="protein sequence ID" value="KAA8574321.1"/>
    <property type="molecule type" value="Genomic_DNA"/>
</dbReference>
<dbReference type="PANTHER" id="PTHR23501">
    <property type="entry name" value="MAJOR FACILITATOR SUPERFAMILY"/>
    <property type="match status" value="1"/>
</dbReference>
<dbReference type="PANTHER" id="PTHR23501:SF199">
    <property type="entry name" value="MFS EFFLUX TRANSPORTER INPD-RELATED"/>
    <property type="match status" value="1"/>
</dbReference>
<evidence type="ECO:0000313" key="8">
    <source>
        <dbReference type="EMBL" id="KAA8574321.1"/>
    </source>
</evidence>
<sequence length="571" mass="61442">MDGEKYGLPGTVIDKGTSAADDRSRPGEAPEDVEGSPHRYLTGWRLALVTVSLALCMFLTGVDGSVIGVATPGITTSFHAIDDLAWYGSGYMLPHTILHPILGVLCKSFNARYVFLTSIVIFEAGSCLCAAAPTSTSFIIGRVIAGCGAAGLLQGTLAIVGLSVPKKKVPLYYAYVLSVQGVSACTAPIFGGTFADKVSWRWCFWINLPIGSVALAMVMLFVKPKLPKQAGDIRSLPPLQRLRRVDWAGTLIFLSAFVCLFLALQWGGQTKPWRSSEVIGLFVGFGLLLGLFVYTQKFTGEDSLIPRRIMTQQTVLFGTIYLILFGLQMAVYLQYIPIYFQAIRGTSAINSGIRMIAMDAGRIIFIIISGIIVTKFGYYMPYMVIGTMINVVAAGLLTTLDLDTSTARSTAFMFLAGAGAGIGGNQPFTALQAALKEEDLFIGNGLTVFGLQLGTSLAFAISQPVFLTKIFSRLANDPLTSNISRSSIIAAGASHLDRLVDNPAALNVVRKAYSEGIRDTMIVALVAICLCLSCPPGMEWLQLENTDAKIEEDTENLPSVVLTLTEVRKKS</sequence>
<evidence type="ECO:0000256" key="1">
    <source>
        <dbReference type="ARBA" id="ARBA00004141"/>
    </source>
</evidence>
<dbReference type="GO" id="GO:0005886">
    <property type="term" value="C:plasma membrane"/>
    <property type="evidence" value="ECO:0007669"/>
    <property type="project" value="TreeGrafter"/>
</dbReference>
<feature type="transmembrane region" description="Helical" evidence="6">
    <location>
        <begin position="46"/>
        <end position="72"/>
    </location>
</feature>
<protein>
    <recommendedName>
        <fullName evidence="7">Major facilitator superfamily (MFS) profile domain-containing protein</fullName>
    </recommendedName>
</protein>
<feature type="transmembrane region" description="Helical" evidence="6">
    <location>
        <begin position="139"/>
        <end position="160"/>
    </location>
</feature>
<reference evidence="8 9" key="1">
    <citation type="submission" date="2019-06" db="EMBL/GenBank/DDBJ databases">
        <title>Genome Sequence of the Brown Rot Fungal Pathogen Monilinia fructicola.</title>
        <authorList>
            <person name="De Miccolis Angelini R.M."/>
            <person name="Landi L."/>
            <person name="Abate D."/>
            <person name="Pollastro S."/>
            <person name="Romanazzi G."/>
            <person name="Faretra F."/>
        </authorList>
    </citation>
    <scope>NUCLEOTIDE SEQUENCE [LARGE SCALE GENOMIC DNA]</scope>
    <source>
        <strain evidence="8 9">Mfrc123</strain>
    </source>
</reference>
<evidence type="ECO:0000259" key="7">
    <source>
        <dbReference type="PROSITE" id="PS50850"/>
    </source>
</evidence>
<feature type="transmembrane region" description="Helical" evidence="6">
    <location>
        <begin position="172"/>
        <end position="192"/>
    </location>
</feature>
<organism evidence="8 9">
    <name type="scientific">Monilinia fructicola</name>
    <name type="common">Brown rot fungus</name>
    <name type="synonym">Ciboria fructicola</name>
    <dbReference type="NCBI Taxonomy" id="38448"/>
    <lineage>
        <taxon>Eukaryota</taxon>
        <taxon>Fungi</taxon>
        <taxon>Dikarya</taxon>
        <taxon>Ascomycota</taxon>
        <taxon>Pezizomycotina</taxon>
        <taxon>Leotiomycetes</taxon>
        <taxon>Helotiales</taxon>
        <taxon>Sclerotiniaceae</taxon>
        <taxon>Monilinia</taxon>
    </lineage>
</organism>
<feature type="region of interest" description="Disordered" evidence="5">
    <location>
        <begin position="1"/>
        <end position="36"/>
    </location>
</feature>
<evidence type="ECO:0000313" key="9">
    <source>
        <dbReference type="Proteomes" id="UP000322873"/>
    </source>
</evidence>
<keyword evidence="9" id="KW-1185">Reference proteome</keyword>
<dbReference type="GO" id="GO:0022857">
    <property type="term" value="F:transmembrane transporter activity"/>
    <property type="evidence" value="ECO:0007669"/>
    <property type="project" value="InterPro"/>
</dbReference>
<feature type="transmembrane region" description="Helical" evidence="6">
    <location>
        <begin position="315"/>
        <end position="335"/>
    </location>
</feature>
<feature type="transmembrane region" description="Helical" evidence="6">
    <location>
        <begin position="245"/>
        <end position="266"/>
    </location>
</feature>
<accession>A0A5M9JYL7</accession>
<comment type="caution">
    <text evidence="8">The sequence shown here is derived from an EMBL/GenBank/DDBJ whole genome shotgun (WGS) entry which is preliminary data.</text>
</comment>
<evidence type="ECO:0000256" key="3">
    <source>
        <dbReference type="ARBA" id="ARBA00022989"/>
    </source>
</evidence>
<feature type="transmembrane region" description="Helical" evidence="6">
    <location>
        <begin position="355"/>
        <end position="373"/>
    </location>
</feature>
<comment type="subcellular location">
    <subcellularLocation>
        <location evidence="1">Membrane</location>
        <topology evidence="1">Multi-pass membrane protein</topology>
    </subcellularLocation>
</comment>
<name>A0A5M9JYL7_MONFR</name>
<feature type="transmembrane region" description="Helical" evidence="6">
    <location>
        <begin position="113"/>
        <end position="133"/>
    </location>
</feature>
<keyword evidence="3 6" id="KW-1133">Transmembrane helix</keyword>
<gene>
    <name evidence="8" type="ORF">EYC84_005810</name>
</gene>
<keyword evidence="2 6" id="KW-0812">Transmembrane</keyword>
<proteinExistence type="predicted"/>
<feature type="transmembrane region" description="Helical" evidence="6">
    <location>
        <begin position="278"/>
        <end position="294"/>
    </location>
</feature>